<organism evidence="2">
    <name type="scientific">Arundo donax</name>
    <name type="common">Giant reed</name>
    <name type="synonym">Donax arundinaceus</name>
    <dbReference type="NCBI Taxonomy" id="35708"/>
    <lineage>
        <taxon>Eukaryota</taxon>
        <taxon>Viridiplantae</taxon>
        <taxon>Streptophyta</taxon>
        <taxon>Embryophyta</taxon>
        <taxon>Tracheophyta</taxon>
        <taxon>Spermatophyta</taxon>
        <taxon>Magnoliopsida</taxon>
        <taxon>Liliopsida</taxon>
        <taxon>Poales</taxon>
        <taxon>Poaceae</taxon>
        <taxon>PACMAD clade</taxon>
        <taxon>Arundinoideae</taxon>
        <taxon>Arundineae</taxon>
        <taxon>Arundo</taxon>
    </lineage>
</organism>
<reference evidence="2" key="1">
    <citation type="submission" date="2014-09" db="EMBL/GenBank/DDBJ databases">
        <authorList>
            <person name="Magalhaes I.L.F."/>
            <person name="Oliveira U."/>
            <person name="Santos F.R."/>
            <person name="Vidigal T.H.D.A."/>
            <person name="Brescovit A.D."/>
            <person name="Santos A.J."/>
        </authorList>
    </citation>
    <scope>NUCLEOTIDE SEQUENCE</scope>
    <source>
        <tissue evidence="2">Shoot tissue taken approximately 20 cm above the soil surface</tissue>
    </source>
</reference>
<dbReference type="AlphaFoldDB" id="A0A0A9EEV1"/>
<proteinExistence type="predicted"/>
<name>A0A0A9EEV1_ARUDO</name>
<evidence type="ECO:0000313" key="2">
    <source>
        <dbReference type="EMBL" id="JAD96410.1"/>
    </source>
</evidence>
<sequence length="189" mass="20294">MIFSFLCAKLALHLSLFSLSKVTSLFFPVKVSPLSSSPSLFKPSKASSFLRMDLRVRPDLLSLKTSSAVLLAGVWLSPTAAISSPSEYFEESITFFDKLSVCLDFLPLLILSSVAPLLGTPLSLSIASSFAASGRASFLRARLDCFFLLGTSSSKLLYILFRFAYGIASTTSSIPSNVTNSGRSLGPLD</sequence>
<accession>A0A0A9EEV1</accession>
<feature type="signal peptide" evidence="1">
    <location>
        <begin position="1"/>
        <end position="24"/>
    </location>
</feature>
<keyword evidence="1" id="KW-0732">Signal</keyword>
<reference evidence="2" key="2">
    <citation type="journal article" date="2015" name="Data Brief">
        <title>Shoot transcriptome of the giant reed, Arundo donax.</title>
        <authorList>
            <person name="Barrero R.A."/>
            <person name="Guerrero F.D."/>
            <person name="Moolhuijzen P."/>
            <person name="Goolsby J.A."/>
            <person name="Tidwell J."/>
            <person name="Bellgard S.E."/>
            <person name="Bellgard M.I."/>
        </authorList>
    </citation>
    <scope>NUCLEOTIDE SEQUENCE</scope>
    <source>
        <tissue evidence="2">Shoot tissue taken approximately 20 cm above the soil surface</tissue>
    </source>
</reference>
<evidence type="ECO:0000256" key="1">
    <source>
        <dbReference type="SAM" id="SignalP"/>
    </source>
</evidence>
<feature type="chain" id="PRO_5002044050" evidence="1">
    <location>
        <begin position="25"/>
        <end position="189"/>
    </location>
</feature>
<dbReference type="EMBL" id="GBRH01201485">
    <property type="protein sequence ID" value="JAD96410.1"/>
    <property type="molecule type" value="Transcribed_RNA"/>
</dbReference>
<protein>
    <submittedName>
        <fullName evidence="2">Uncharacterized protein</fullName>
    </submittedName>
</protein>